<keyword evidence="4" id="KW-1185">Reference proteome</keyword>
<dbReference type="EMBL" id="JABFCX010000002">
    <property type="protein sequence ID" value="NNU16393.1"/>
    <property type="molecule type" value="Genomic_DNA"/>
</dbReference>
<keyword evidence="2" id="KW-0732">Signal</keyword>
<evidence type="ECO:0000313" key="3">
    <source>
        <dbReference type="EMBL" id="NNU16393.1"/>
    </source>
</evidence>
<organism evidence="3 4">
    <name type="scientific">Parvularcula mediterranea</name>
    <dbReference type="NCBI Taxonomy" id="2732508"/>
    <lineage>
        <taxon>Bacteria</taxon>
        <taxon>Pseudomonadati</taxon>
        <taxon>Pseudomonadota</taxon>
        <taxon>Alphaproteobacteria</taxon>
        <taxon>Parvularculales</taxon>
        <taxon>Parvularculaceae</taxon>
        <taxon>Parvularcula</taxon>
    </lineage>
</organism>
<keyword evidence="1" id="KW-0812">Transmembrane</keyword>
<dbReference type="RefSeq" id="WP_173198571.1">
    <property type="nucleotide sequence ID" value="NZ_JABFCX010000002.1"/>
</dbReference>
<protein>
    <recommendedName>
        <fullName evidence="5">VPLPA-CTERM sorting domain-containing protein</fullName>
    </recommendedName>
</protein>
<name>A0A7Y3RLP2_9PROT</name>
<proteinExistence type="predicted"/>
<keyword evidence="1" id="KW-0472">Membrane</keyword>
<feature type="signal peptide" evidence="2">
    <location>
        <begin position="1"/>
        <end position="21"/>
    </location>
</feature>
<evidence type="ECO:0008006" key="5">
    <source>
        <dbReference type="Google" id="ProtNLM"/>
    </source>
</evidence>
<dbReference type="AlphaFoldDB" id="A0A7Y3RLP2"/>
<reference evidence="3 4" key="1">
    <citation type="submission" date="2020-05" db="EMBL/GenBank/DDBJ databases">
        <title>Parvularcula mediterraneae sp. nov., isolated from polypropylene straw from shallow seawater of the seashore of Laganas in Zakynthos island, Greece.</title>
        <authorList>
            <person name="Szabo I."/>
            <person name="Al-Omari J."/>
            <person name="Rado J."/>
            <person name="Szerdahelyi G.S."/>
        </authorList>
    </citation>
    <scope>NUCLEOTIDE SEQUENCE [LARGE SCALE GENOMIC DNA]</scope>
    <source>
        <strain evidence="3 4">ZS-1/3</strain>
    </source>
</reference>
<evidence type="ECO:0000313" key="4">
    <source>
        <dbReference type="Proteomes" id="UP000536835"/>
    </source>
</evidence>
<accession>A0A7Y3RLP2</accession>
<feature type="chain" id="PRO_5030849458" description="VPLPA-CTERM sorting domain-containing protein" evidence="2">
    <location>
        <begin position="22"/>
        <end position="263"/>
    </location>
</feature>
<sequence length="263" mass="27202">MKKHFAIAAASLVALTGAANAASVTLDLTKRDNFATTLLGTAFGDIDVYNGIPSPNANNPIWVQVGPGNLVIKITGQPIGKGINSDETGEASCSDPENDLACDTDGLGIGNDEVTQKDNEARNQSLTVEFFNLDDGSEVFVQIDDWRVLDLFTGDESNMTAANTETAIATFSTGTVQTLAGMTNTGSTPGYERAGNQGNLDVLGVSSIVFTAGLGNDDADGDYALAAIDFTTPPGITTPIPGALPLFLAGLGGIAVARRKKRS</sequence>
<evidence type="ECO:0000256" key="1">
    <source>
        <dbReference type="SAM" id="Phobius"/>
    </source>
</evidence>
<feature type="transmembrane region" description="Helical" evidence="1">
    <location>
        <begin position="240"/>
        <end position="257"/>
    </location>
</feature>
<comment type="caution">
    <text evidence="3">The sequence shown here is derived from an EMBL/GenBank/DDBJ whole genome shotgun (WGS) entry which is preliminary data.</text>
</comment>
<dbReference type="Proteomes" id="UP000536835">
    <property type="component" value="Unassembled WGS sequence"/>
</dbReference>
<keyword evidence="1" id="KW-1133">Transmembrane helix</keyword>
<evidence type="ECO:0000256" key="2">
    <source>
        <dbReference type="SAM" id="SignalP"/>
    </source>
</evidence>
<gene>
    <name evidence="3" type="ORF">HK107_08680</name>
</gene>